<evidence type="ECO:0000259" key="7">
    <source>
        <dbReference type="Pfam" id="PF02770"/>
    </source>
</evidence>
<evidence type="ECO:0000256" key="5">
    <source>
        <dbReference type="RuleBase" id="RU362125"/>
    </source>
</evidence>
<proteinExistence type="inferred from homology"/>
<feature type="domain" description="Acyl-CoA oxidase/dehydrogenase middle" evidence="7">
    <location>
        <begin position="124"/>
        <end position="225"/>
    </location>
</feature>
<dbReference type="Gene3D" id="1.20.140.10">
    <property type="entry name" value="Butyryl-CoA Dehydrogenase, subunit A, domain 3"/>
    <property type="match status" value="1"/>
</dbReference>
<comment type="similarity">
    <text evidence="2 5">Belongs to the acyl-CoA dehydrogenase family.</text>
</comment>
<dbReference type="InterPro" id="IPR006091">
    <property type="entry name" value="Acyl-CoA_Oxase/DH_mid-dom"/>
</dbReference>
<accession>A0ABQ2KE17</accession>
<evidence type="ECO:0000256" key="3">
    <source>
        <dbReference type="ARBA" id="ARBA00022630"/>
    </source>
</evidence>
<dbReference type="PROSITE" id="PS00073">
    <property type="entry name" value="ACYL_COA_DH_2"/>
    <property type="match status" value="1"/>
</dbReference>
<comment type="cofactor">
    <cofactor evidence="1 5">
        <name>FAD</name>
        <dbReference type="ChEBI" id="CHEBI:57692"/>
    </cofactor>
</comment>
<dbReference type="SUPFAM" id="SSF56645">
    <property type="entry name" value="Acyl-CoA dehydrogenase NM domain-like"/>
    <property type="match status" value="1"/>
</dbReference>
<evidence type="ECO:0000256" key="1">
    <source>
        <dbReference type="ARBA" id="ARBA00001974"/>
    </source>
</evidence>
<dbReference type="InterPro" id="IPR013786">
    <property type="entry name" value="AcylCoA_DH/ox_N"/>
</dbReference>
<name>A0ABQ2KE17_9NOCA</name>
<reference evidence="10" key="1">
    <citation type="journal article" date="2019" name="Int. J. Syst. Evol. Microbiol.">
        <title>The Global Catalogue of Microorganisms (GCM) 10K type strain sequencing project: providing services to taxonomists for standard genome sequencing and annotation.</title>
        <authorList>
            <consortium name="The Broad Institute Genomics Platform"/>
            <consortium name="The Broad Institute Genome Sequencing Center for Infectious Disease"/>
            <person name="Wu L."/>
            <person name="Ma J."/>
        </authorList>
    </citation>
    <scope>NUCLEOTIDE SEQUENCE [LARGE SCALE GENOMIC DNA]</scope>
    <source>
        <strain evidence="10">CGMCC 4.7329</strain>
    </source>
</reference>
<dbReference type="Pfam" id="PF02770">
    <property type="entry name" value="Acyl-CoA_dh_M"/>
    <property type="match status" value="1"/>
</dbReference>
<evidence type="ECO:0000256" key="2">
    <source>
        <dbReference type="ARBA" id="ARBA00009347"/>
    </source>
</evidence>
<dbReference type="Pfam" id="PF00441">
    <property type="entry name" value="Acyl-CoA_dh_1"/>
    <property type="match status" value="1"/>
</dbReference>
<dbReference type="InterPro" id="IPR009100">
    <property type="entry name" value="AcylCoA_DH/oxidase_NM_dom_sf"/>
</dbReference>
<dbReference type="EMBL" id="BMNE01000003">
    <property type="protein sequence ID" value="GGN78695.1"/>
    <property type="molecule type" value="Genomic_DNA"/>
</dbReference>
<organism evidence="9 10">
    <name type="scientific">Nocardia rhizosphaerihabitans</name>
    <dbReference type="NCBI Taxonomy" id="1691570"/>
    <lineage>
        <taxon>Bacteria</taxon>
        <taxon>Bacillati</taxon>
        <taxon>Actinomycetota</taxon>
        <taxon>Actinomycetes</taxon>
        <taxon>Mycobacteriales</taxon>
        <taxon>Nocardiaceae</taxon>
        <taxon>Nocardia</taxon>
    </lineage>
</organism>
<keyword evidence="5" id="KW-0560">Oxidoreductase</keyword>
<evidence type="ECO:0000256" key="4">
    <source>
        <dbReference type="ARBA" id="ARBA00022827"/>
    </source>
</evidence>
<evidence type="ECO:0000259" key="6">
    <source>
        <dbReference type="Pfam" id="PF00441"/>
    </source>
</evidence>
<gene>
    <name evidence="9" type="ORF">GCM10011610_26530</name>
</gene>
<keyword evidence="10" id="KW-1185">Reference proteome</keyword>
<feature type="domain" description="Acyl-CoA dehydrogenase/oxidase N-terminal" evidence="8">
    <location>
        <begin position="13"/>
        <end position="97"/>
    </location>
</feature>
<dbReference type="PANTHER" id="PTHR43884">
    <property type="entry name" value="ACYL-COA DEHYDROGENASE"/>
    <property type="match status" value="1"/>
</dbReference>
<dbReference type="InterPro" id="IPR036250">
    <property type="entry name" value="AcylCo_DH-like_C"/>
</dbReference>
<dbReference type="InterPro" id="IPR046373">
    <property type="entry name" value="Acyl-CoA_Oxase/DH_mid-dom_sf"/>
</dbReference>
<dbReference type="InterPro" id="IPR009075">
    <property type="entry name" value="AcylCo_DH/oxidase_C"/>
</dbReference>
<dbReference type="SUPFAM" id="SSF47203">
    <property type="entry name" value="Acyl-CoA dehydrogenase C-terminal domain-like"/>
    <property type="match status" value="1"/>
</dbReference>
<feature type="domain" description="Acyl-CoA dehydrogenase/oxidase C-terminal" evidence="6">
    <location>
        <begin position="238"/>
        <end position="386"/>
    </location>
</feature>
<dbReference type="Gene3D" id="1.10.540.10">
    <property type="entry name" value="Acyl-CoA dehydrogenase/oxidase, N-terminal domain"/>
    <property type="match status" value="1"/>
</dbReference>
<keyword evidence="3 5" id="KW-0285">Flavoprotein</keyword>
<dbReference type="PIRSF" id="PIRSF016578">
    <property type="entry name" value="HsaA"/>
    <property type="match status" value="1"/>
</dbReference>
<dbReference type="RefSeq" id="WP_189027731.1">
    <property type="nucleotide sequence ID" value="NZ_BMNE01000003.1"/>
</dbReference>
<dbReference type="PANTHER" id="PTHR43884:SF12">
    <property type="entry name" value="ISOVALERYL-COA DEHYDROGENASE, MITOCHONDRIAL-RELATED"/>
    <property type="match status" value="1"/>
</dbReference>
<evidence type="ECO:0000313" key="10">
    <source>
        <dbReference type="Proteomes" id="UP000658127"/>
    </source>
</evidence>
<dbReference type="InterPro" id="IPR037069">
    <property type="entry name" value="AcylCoA_DH/ox_N_sf"/>
</dbReference>
<dbReference type="Pfam" id="PF02771">
    <property type="entry name" value="Acyl-CoA_dh_N"/>
    <property type="match status" value="1"/>
</dbReference>
<comment type="caution">
    <text evidence="9">The sequence shown here is derived from an EMBL/GenBank/DDBJ whole genome shotgun (WGS) entry which is preliminary data.</text>
</comment>
<keyword evidence="4 5" id="KW-0274">FAD</keyword>
<dbReference type="Proteomes" id="UP000658127">
    <property type="component" value="Unassembled WGS sequence"/>
</dbReference>
<dbReference type="InterPro" id="IPR006089">
    <property type="entry name" value="Acyl-CoA_DH_CS"/>
</dbReference>
<dbReference type="Gene3D" id="2.40.110.10">
    <property type="entry name" value="Butyryl-CoA Dehydrogenase, subunit A, domain 2"/>
    <property type="match status" value="1"/>
</dbReference>
<sequence length="394" mass="42496">MKTHVAGNNSSLTADQLGIQALAREFARKEVLPLANELDPIGGKIPRELIKKMGEIGFFAIMTPESDGGLGLGALEYILVTEELSRAWMSVGSIIRSSVLPAGLSAAKREALLPRALLGEYIGSFALSEPDTGSDAASITCRAVRDGDGWVINGAKMWCTNADMADYIVLFARTTPPPSSRKRHLGISVFFVEKTAGEFPAGVHATPVRKIGYHGWDTFELVFEDFRVPADALLGVEGEGFYTGMSFLELARVHTAARAVGLATGALEDALEFAQQRLQFGHPIAEFQGLRFKLAKMAAQIEASRQLTYSVARQIDAGQACGPQASAAKYMASEMAERVTSEGLQIHGGSGYTTDFAAQRYWRDARLTKIFEGTSEIQLKIISDSLLGKVGATR</sequence>
<evidence type="ECO:0000313" key="9">
    <source>
        <dbReference type="EMBL" id="GGN78695.1"/>
    </source>
</evidence>
<protein>
    <submittedName>
        <fullName evidence="9">Acyl-CoA dehydrogenase</fullName>
    </submittedName>
</protein>
<evidence type="ECO:0000259" key="8">
    <source>
        <dbReference type="Pfam" id="PF02771"/>
    </source>
</evidence>